<gene>
    <name evidence="6" type="ORF">QYS49_33015</name>
</gene>
<dbReference type="SUPFAM" id="SSF54980">
    <property type="entry name" value="EF-G C-terminal domain-like"/>
    <property type="match status" value="2"/>
</dbReference>
<dbReference type="SMART" id="SM00889">
    <property type="entry name" value="EFG_IV"/>
    <property type="match status" value="1"/>
</dbReference>
<feature type="domain" description="Tr-type G" evidence="5">
    <location>
        <begin position="4"/>
        <end position="257"/>
    </location>
</feature>
<dbReference type="GO" id="GO:0005525">
    <property type="term" value="F:GTP binding"/>
    <property type="evidence" value="ECO:0007669"/>
    <property type="project" value="UniProtKB-KW"/>
</dbReference>
<dbReference type="InterPro" id="IPR035647">
    <property type="entry name" value="EFG_III/V"/>
</dbReference>
<dbReference type="GO" id="GO:0032790">
    <property type="term" value="P:ribosome disassembly"/>
    <property type="evidence" value="ECO:0007669"/>
    <property type="project" value="TreeGrafter"/>
</dbReference>
<dbReference type="SMART" id="SM00838">
    <property type="entry name" value="EFG_C"/>
    <property type="match status" value="1"/>
</dbReference>
<accession>A0AA51NBC5</accession>
<dbReference type="Gene3D" id="3.30.230.10">
    <property type="match status" value="1"/>
</dbReference>
<dbReference type="AlphaFoldDB" id="A0AA51NBC5"/>
<dbReference type="Gene3D" id="3.30.70.240">
    <property type="match status" value="1"/>
</dbReference>
<dbReference type="InterPro" id="IPR009000">
    <property type="entry name" value="Transl_B-barrel_sf"/>
</dbReference>
<dbReference type="Gene3D" id="2.40.30.10">
    <property type="entry name" value="Translation factors"/>
    <property type="match status" value="1"/>
</dbReference>
<dbReference type="Pfam" id="PF00009">
    <property type="entry name" value="GTP_EFTU"/>
    <property type="match status" value="1"/>
</dbReference>
<organism evidence="6 7">
    <name type="scientific">Marivirga salinarum</name>
    <dbReference type="NCBI Taxonomy" id="3059078"/>
    <lineage>
        <taxon>Bacteria</taxon>
        <taxon>Pseudomonadati</taxon>
        <taxon>Bacteroidota</taxon>
        <taxon>Cytophagia</taxon>
        <taxon>Cytophagales</taxon>
        <taxon>Marivirgaceae</taxon>
        <taxon>Marivirga</taxon>
    </lineage>
</organism>
<evidence type="ECO:0000256" key="2">
    <source>
        <dbReference type="ARBA" id="ARBA00022741"/>
    </source>
</evidence>
<dbReference type="Pfam" id="PF00679">
    <property type="entry name" value="EFG_C"/>
    <property type="match status" value="1"/>
</dbReference>
<dbReference type="Gene3D" id="3.30.70.870">
    <property type="entry name" value="Elongation Factor G (Translational Gtpase), domain 3"/>
    <property type="match status" value="1"/>
</dbReference>
<dbReference type="InterPro" id="IPR000640">
    <property type="entry name" value="EFG_V-like"/>
</dbReference>
<evidence type="ECO:0000313" key="7">
    <source>
        <dbReference type="Proteomes" id="UP001230496"/>
    </source>
</evidence>
<dbReference type="Pfam" id="PF03764">
    <property type="entry name" value="EFG_IV"/>
    <property type="match status" value="1"/>
</dbReference>
<reference evidence="6 7" key="1">
    <citation type="submission" date="2023-08" db="EMBL/GenBank/DDBJ databases">
        <title>Comparative genomics and taxonomic characterization of three novel marine species of genus Marivirga.</title>
        <authorList>
            <person name="Muhammad N."/>
            <person name="Kim S.-G."/>
        </authorList>
    </citation>
    <scope>NUCLEOTIDE SEQUENCE [LARGE SCALE GENOMIC DNA]</scope>
    <source>
        <strain evidence="6 7">BDSF4-3</strain>
    </source>
</reference>
<evidence type="ECO:0000256" key="1">
    <source>
        <dbReference type="ARBA" id="ARBA00013902"/>
    </source>
</evidence>
<evidence type="ECO:0000313" key="6">
    <source>
        <dbReference type="EMBL" id="WMN12261.1"/>
    </source>
</evidence>
<dbReference type="GO" id="GO:0006412">
    <property type="term" value="P:translation"/>
    <property type="evidence" value="ECO:0007669"/>
    <property type="project" value="UniProtKB-KW"/>
</dbReference>
<dbReference type="InterPro" id="IPR005517">
    <property type="entry name" value="Transl_elong_EFG/EF2_IV"/>
</dbReference>
<dbReference type="Gene3D" id="3.40.50.300">
    <property type="entry name" value="P-loop containing nucleotide triphosphate hydrolases"/>
    <property type="match status" value="1"/>
</dbReference>
<dbReference type="InterPro" id="IPR020568">
    <property type="entry name" value="Ribosomal_Su5_D2-typ_SF"/>
</dbReference>
<dbReference type="RefSeq" id="WP_308350207.1">
    <property type="nucleotide sequence ID" value="NZ_CP129971.1"/>
</dbReference>
<protein>
    <recommendedName>
        <fullName evidence="1">Tetracycline resistance protein TetQ</fullName>
    </recommendedName>
</protein>
<dbReference type="PANTHER" id="PTHR43261:SF6">
    <property type="entry name" value="ELONGATION FACTOR G-LIKE PROTEIN"/>
    <property type="match status" value="1"/>
</dbReference>
<dbReference type="SUPFAM" id="SSF52540">
    <property type="entry name" value="P-loop containing nucleoside triphosphate hydrolases"/>
    <property type="match status" value="1"/>
</dbReference>
<dbReference type="GO" id="GO:0003924">
    <property type="term" value="F:GTPase activity"/>
    <property type="evidence" value="ECO:0007669"/>
    <property type="project" value="InterPro"/>
</dbReference>
<dbReference type="InterPro" id="IPR027417">
    <property type="entry name" value="P-loop_NTPase"/>
</dbReference>
<keyword evidence="2" id="KW-0547">Nucleotide-binding</keyword>
<dbReference type="PROSITE" id="PS51722">
    <property type="entry name" value="G_TR_2"/>
    <property type="match status" value="1"/>
</dbReference>
<dbReference type="InterPro" id="IPR031157">
    <property type="entry name" value="G_TR_CS"/>
</dbReference>
<dbReference type="InterPro" id="IPR014721">
    <property type="entry name" value="Ribsml_uS5_D2-typ_fold_subgr"/>
</dbReference>
<keyword evidence="3" id="KW-0648">Protein biosynthesis</keyword>
<name>A0AA51NBC5_9BACT</name>
<sequence length="663" mass="73313">MPAKTVLTIGILAHVDAGKTSLTECLLHQAGATKAQGSVDKGSAITDGLALEKSRGISIKAASVNFSWKQTQFQLVDTPGHIDFAAEVDRALSILDAVILVVSAKEGVQAHTLNLWESLKERNLPVIIFFNKIDRDGVFPEQVFADFQKELDARLFALNLSDLSDSNQVHVVPFEACSDHADHAIIDHSLENLAECDEAFLEKYLEGTIGEMSTILAQALPHIQNGSLYPVLFGSAKLGLGIDGLLDQLDKLIPPPQHYFSSPAAKVFKVEFHEKLGRLAYIKSYGGLLKTKDSIPSQEMGKDIKINQIFKAEAGGLEQVAELHQGEIGLITTSDIILAGDILGNEKLADSFSKISNAVLAVEAKAVEEKDYQKLGEALEILNLEDPILDFKWFKEEREFHIKILGPIQTEVLKDSLSQRWGIEAEFLPPKVIYKETPTQSAEGFVRYWMPKPCWAIMTFLIEPGESGSGVSFENKVRTSDISQKYINEVKRAIPWTLKQGLHGYEVTDIKITLIKGEEHNVHSNPGDFLLATPMGIMRGLENAGTDLLEPMYAFEIKAHQEYLGAVSSDLSQMRATLESPLFDGEFFIMKGRVAVAEAMDYAIQFNATTSGKGRLKLSLDGYEKTTLTEDKTRPYKGVSPLDESQWILHMRGAFKADERMMG</sequence>
<dbReference type="KEGG" id="msaa:QYS49_33015"/>
<evidence type="ECO:0000259" key="5">
    <source>
        <dbReference type="PROSITE" id="PS51722"/>
    </source>
</evidence>
<dbReference type="PROSITE" id="PS00301">
    <property type="entry name" value="G_TR_1"/>
    <property type="match status" value="1"/>
</dbReference>
<dbReference type="PANTHER" id="PTHR43261">
    <property type="entry name" value="TRANSLATION ELONGATION FACTOR G-RELATED"/>
    <property type="match status" value="1"/>
</dbReference>
<keyword evidence="7" id="KW-1185">Reference proteome</keyword>
<evidence type="ECO:0000256" key="3">
    <source>
        <dbReference type="ARBA" id="ARBA00022917"/>
    </source>
</evidence>
<evidence type="ECO:0000256" key="4">
    <source>
        <dbReference type="ARBA" id="ARBA00023134"/>
    </source>
</evidence>
<dbReference type="SUPFAM" id="SSF54211">
    <property type="entry name" value="Ribosomal protein S5 domain 2-like"/>
    <property type="match status" value="1"/>
</dbReference>
<dbReference type="PRINTS" id="PR00315">
    <property type="entry name" value="ELONGATNFCT"/>
</dbReference>
<proteinExistence type="predicted"/>
<dbReference type="PRINTS" id="PR01037">
    <property type="entry name" value="TCRTETOQM"/>
</dbReference>
<keyword evidence="4" id="KW-0342">GTP-binding</keyword>
<dbReference type="InterPro" id="IPR005225">
    <property type="entry name" value="Small_GTP-bd"/>
</dbReference>
<dbReference type="Proteomes" id="UP001230496">
    <property type="component" value="Chromosome"/>
</dbReference>
<dbReference type="SUPFAM" id="SSF50447">
    <property type="entry name" value="Translation proteins"/>
    <property type="match status" value="1"/>
</dbReference>
<dbReference type="NCBIfam" id="TIGR00231">
    <property type="entry name" value="small_GTP"/>
    <property type="match status" value="1"/>
</dbReference>
<dbReference type="EMBL" id="CP129971">
    <property type="protein sequence ID" value="WMN12261.1"/>
    <property type="molecule type" value="Genomic_DNA"/>
</dbReference>
<dbReference type="InterPro" id="IPR000795">
    <property type="entry name" value="T_Tr_GTP-bd_dom"/>
</dbReference>